<evidence type="ECO:0000313" key="3">
    <source>
        <dbReference type="EMBL" id="KTR03180.1"/>
    </source>
</evidence>
<dbReference type="Proteomes" id="UP000078272">
    <property type="component" value="Unassembled WGS sequence"/>
</dbReference>
<dbReference type="EMBL" id="LDQA01000057">
    <property type="protein sequence ID" value="KTR03180.1"/>
    <property type="molecule type" value="Genomic_DNA"/>
</dbReference>
<evidence type="ECO:0000313" key="4">
    <source>
        <dbReference type="Proteomes" id="UP000078272"/>
    </source>
</evidence>
<evidence type="ECO:0000313" key="5">
    <source>
        <dbReference type="Proteomes" id="UP000078529"/>
    </source>
</evidence>
<organism evidence="2 4">
    <name type="scientific">Aureimonas ureilytica</name>
    <dbReference type="NCBI Taxonomy" id="401562"/>
    <lineage>
        <taxon>Bacteria</taxon>
        <taxon>Pseudomonadati</taxon>
        <taxon>Pseudomonadota</taxon>
        <taxon>Alphaproteobacteria</taxon>
        <taxon>Hyphomicrobiales</taxon>
        <taxon>Aurantimonadaceae</taxon>
        <taxon>Aureimonas</taxon>
    </lineage>
</organism>
<evidence type="ECO:0008006" key="6">
    <source>
        <dbReference type="Google" id="ProtNLM"/>
    </source>
</evidence>
<keyword evidence="1" id="KW-1133">Transmembrane helix</keyword>
<dbReference type="EMBL" id="LDPZ01000023">
    <property type="protein sequence ID" value="KTQ95383.1"/>
    <property type="molecule type" value="Genomic_DNA"/>
</dbReference>
<feature type="transmembrane region" description="Helical" evidence="1">
    <location>
        <begin position="37"/>
        <end position="56"/>
    </location>
</feature>
<reference evidence="4 5" key="1">
    <citation type="journal article" date="2016" name="Front. Microbiol.">
        <title>Genomic Resource of Rice Seed Associated Bacteria.</title>
        <authorList>
            <person name="Midha S."/>
            <person name="Bansal K."/>
            <person name="Sharma S."/>
            <person name="Kumar N."/>
            <person name="Patil P.P."/>
            <person name="Chaudhry V."/>
            <person name="Patil P.B."/>
        </authorList>
    </citation>
    <scope>NUCLEOTIDE SEQUENCE [LARGE SCALE GENOMIC DNA]</scope>
    <source>
        <strain evidence="2 4">NS226</strain>
        <strain evidence="3 5">NS365</strain>
    </source>
</reference>
<dbReference type="Proteomes" id="UP000078529">
    <property type="component" value="Unassembled WGS sequence"/>
</dbReference>
<keyword evidence="5" id="KW-1185">Reference proteome</keyword>
<evidence type="ECO:0000256" key="1">
    <source>
        <dbReference type="SAM" id="Phobius"/>
    </source>
</evidence>
<keyword evidence="1" id="KW-0472">Membrane</keyword>
<sequence length="72" mass="8212">MKDQHHPFFRPLWRRVVTVAVCFVWAGVELYAGSQTWALITAAIGAYGIWIFFITYQPMDEPPGSSGDRSQH</sequence>
<gene>
    <name evidence="2" type="ORF">NS226_12295</name>
    <name evidence="3" type="ORF">NS365_19245</name>
</gene>
<feature type="transmembrane region" description="Helical" evidence="1">
    <location>
        <begin position="12"/>
        <end position="31"/>
    </location>
</feature>
<evidence type="ECO:0000313" key="2">
    <source>
        <dbReference type="EMBL" id="KTQ95383.1"/>
    </source>
</evidence>
<dbReference type="AlphaFoldDB" id="A0A175RA18"/>
<dbReference type="STRING" id="401562.NS365_19245"/>
<keyword evidence="1" id="KW-0812">Transmembrane</keyword>
<dbReference type="OrthoDB" id="7362327at2"/>
<protein>
    <recommendedName>
        <fullName evidence="6">DUF3329 domain-containing protein</fullName>
    </recommendedName>
</protein>
<dbReference type="RefSeq" id="WP_058601917.1">
    <property type="nucleotide sequence ID" value="NZ_LDPZ01000023.1"/>
</dbReference>
<comment type="caution">
    <text evidence="2">The sequence shown here is derived from an EMBL/GenBank/DDBJ whole genome shotgun (WGS) entry which is preliminary data.</text>
</comment>
<accession>A0A175RA18</accession>
<name>A0A175RA18_9HYPH</name>
<proteinExistence type="predicted"/>
<dbReference type="PATRIC" id="fig|401562.3.peg.2009"/>